<dbReference type="Gene3D" id="3.90.1150.10">
    <property type="entry name" value="Aspartate Aminotransferase, domain 1"/>
    <property type="match status" value="1"/>
</dbReference>
<dbReference type="Pfam" id="PF00155">
    <property type="entry name" value="Aminotran_1_2"/>
    <property type="match status" value="1"/>
</dbReference>
<evidence type="ECO:0000256" key="3">
    <source>
        <dbReference type="ARBA" id="ARBA00010008"/>
    </source>
</evidence>
<dbReference type="CDD" id="cd06454">
    <property type="entry name" value="KBL_like"/>
    <property type="match status" value="1"/>
</dbReference>
<dbReference type="InterPro" id="IPR015424">
    <property type="entry name" value="PyrdxlP-dep_Trfase"/>
</dbReference>
<dbReference type="Proteomes" id="UP000198956">
    <property type="component" value="Unassembled WGS sequence"/>
</dbReference>
<dbReference type="PANTHER" id="PTHR13693">
    <property type="entry name" value="CLASS II AMINOTRANSFERASE/8-AMINO-7-OXONONANOATE SYNTHASE"/>
    <property type="match status" value="1"/>
</dbReference>
<dbReference type="InterPro" id="IPR015421">
    <property type="entry name" value="PyrdxlP-dep_Trfase_major"/>
</dbReference>
<evidence type="ECO:0000313" key="13">
    <source>
        <dbReference type="Proteomes" id="UP000198956"/>
    </source>
</evidence>
<protein>
    <recommendedName>
        <fullName evidence="10">8-amino-7-ketopelargonate synthase</fullName>
        <ecNumber evidence="10">2.3.1.47</ecNumber>
    </recommendedName>
</protein>
<gene>
    <name evidence="12" type="ORF">SAMN04489735_104215</name>
</gene>
<dbReference type="NCBIfam" id="TIGR00858">
    <property type="entry name" value="bioF"/>
    <property type="match status" value="1"/>
</dbReference>
<dbReference type="AlphaFoldDB" id="A0A1G8ECJ1"/>
<dbReference type="UniPathway" id="UPA00078"/>
<dbReference type="Gene3D" id="3.40.640.10">
    <property type="entry name" value="Type I PLP-dependent aspartate aminotransferase-like (Major domain)"/>
    <property type="match status" value="1"/>
</dbReference>
<dbReference type="InterPro" id="IPR001917">
    <property type="entry name" value="Aminotrans_II_pyridoxalP_BS"/>
</dbReference>
<comment type="similarity">
    <text evidence="3 10">Belongs to the class-II pyridoxal-phosphate-dependent aminotransferase family. BioF subfamily.</text>
</comment>
<comment type="function">
    <text evidence="10">Catalyzes the decarboxylative condensation of pimeloyl-[acyl-carrier protein] and L-alanine to produce 8-amino-7-oxononanoate (AON), [acyl-carrier protein], and carbon dioxide.</text>
</comment>
<name>A0A1G8ECJ1_ANETH</name>
<evidence type="ECO:0000259" key="11">
    <source>
        <dbReference type="Pfam" id="PF00155"/>
    </source>
</evidence>
<evidence type="ECO:0000256" key="2">
    <source>
        <dbReference type="ARBA" id="ARBA00004746"/>
    </source>
</evidence>
<dbReference type="InterPro" id="IPR004839">
    <property type="entry name" value="Aminotransferase_I/II_large"/>
</dbReference>
<dbReference type="OrthoDB" id="9807157at2"/>
<accession>A0A1G8ECJ1</accession>
<proteinExistence type="inferred from homology"/>
<evidence type="ECO:0000256" key="6">
    <source>
        <dbReference type="ARBA" id="ARBA00022756"/>
    </source>
</evidence>
<comment type="pathway">
    <text evidence="2 10">Cofactor biosynthesis; biotin biosynthesis.</text>
</comment>
<dbReference type="GO" id="GO:0008710">
    <property type="term" value="F:8-amino-7-oxononanoate synthase activity"/>
    <property type="evidence" value="ECO:0007669"/>
    <property type="project" value="UniProtKB-UniRule"/>
</dbReference>
<dbReference type="InterPro" id="IPR015422">
    <property type="entry name" value="PyrdxlP-dep_Trfase_small"/>
</dbReference>
<comment type="subunit">
    <text evidence="4 10">Homodimer.</text>
</comment>
<dbReference type="InterPro" id="IPR050087">
    <property type="entry name" value="AON_synthase_class-II"/>
</dbReference>
<feature type="domain" description="Aminotransferase class I/classII large" evidence="11">
    <location>
        <begin position="35"/>
        <end position="369"/>
    </location>
</feature>
<keyword evidence="7 9" id="KW-0663">Pyridoxal phosphate</keyword>
<keyword evidence="6" id="KW-0093">Biotin biosynthesis</keyword>
<dbReference type="EMBL" id="FNDE01000042">
    <property type="protein sequence ID" value="SDH67594.1"/>
    <property type="molecule type" value="Genomic_DNA"/>
</dbReference>
<dbReference type="PANTHER" id="PTHR13693:SF3">
    <property type="entry name" value="LD36009P"/>
    <property type="match status" value="1"/>
</dbReference>
<comment type="cofactor">
    <cofactor evidence="1 9 10">
        <name>pyridoxal 5'-phosphate</name>
        <dbReference type="ChEBI" id="CHEBI:597326"/>
    </cofactor>
</comment>
<evidence type="ECO:0000256" key="9">
    <source>
        <dbReference type="PIRSR" id="PIRSR604723-51"/>
    </source>
</evidence>
<dbReference type="GO" id="GO:0030170">
    <property type="term" value="F:pyridoxal phosphate binding"/>
    <property type="evidence" value="ECO:0007669"/>
    <property type="project" value="InterPro"/>
</dbReference>
<evidence type="ECO:0000256" key="8">
    <source>
        <dbReference type="ARBA" id="ARBA00047715"/>
    </source>
</evidence>
<reference evidence="12 13" key="1">
    <citation type="submission" date="2016-10" db="EMBL/GenBank/DDBJ databases">
        <authorList>
            <person name="de Groot N.N."/>
        </authorList>
    </citation>
    <scope>NUCLEOTIDE SEQUENCE [LARGE SCALE GENOMIC DNA]</scope>
    <source>
        <strain evidence="12 13">L 420-91</strain>
    </source>
</reference>
<evidence type="ECO:0000313" key="12">
    <source>
        <dbReference type="EMBL" id="SDH67594.1"/>
    </source>
</evidence>
<dbReference type="PROSITE" id="PS00599">
    <property type="entry name" value="AA_TRANSFER_CLASS_2"/>
    <property type="match status" value="1"/>
</dbReference>
<evidence type="ECO:0000256" key="1">
    <source>
        <dbReference type="ARBA" id="ARBA00001933"/>
    </source>
</evidence>
<comment type="catalytic activity">
    <reaction evidence="8 10">
        <text>6-carboxyhexanoyl-[ACP] + L-alanine + H(+) = (8S)-8-amino-7-oxononanoate + holo-[ACP] + CO2</text>
        <dbReference type="Rhea" id="RHEA:42288"/>
        <dbReference type="Rhea" id="RHEA-COMP:9685"/>
        <dbReference type="Rhea" id="RHEA-COMP:9955"/>
        <dbReference type="ChEBI" id="CHEBI:15378"/>
        <dbReference type="ChEBI" id="CHEBI:16526"/>
        <dbReference type="ChEBI" id="CHEBI:57972"/>
        <dbReference type="ChEBI" id="CHEBI:64479"/>
        <dbReference type="ChEBI" id="CHEBI:78846"/>
        <dbReference type="ChEBI" id="CHEBI:149468"/>
        <dbReference type="EC" id="2.3.1.47"/>
    </reaction>
</comment>
<dbReference type="InterPro" id="IPR004723">
    <property type="entry name" value="AONS_Archaea/Proteobacteria"/>
</dbReference>
<dbReference type="EC" id="2.3.1.47" evidence="10"/>
<evidence type="ECO:0000256" key="4">
    <source>
        <dbReference type="ARBA" id="ARBA00011738"/>
    </source>
</evidence>
<dbReference type="FunFam" id="3.40.640.10:FF:000006">
    <property type="entry name" value="5-aminolevulinate synthase, mitochondrial"/>
    <property type="match status" value="1"/>
</dbReference>
<evidence type="ECO:0000256" key="7">
    <source>
        <dbReference type="ARBA" id="ARBA00022898"/>
    </source>
</evidence>
<feature type="modified residue" description="N6-(pyridoxal phosphate)lysine" evidence="9">
    <location>
        <position position="230"/>
    </location>
</feature>
<organism evidence="12 13">
    <name type="scientific">Aneurinibacillus thermoaerophilus</name>
    <dbReference type="NCBI Taxonomy" id="143495"/>
    <lineage>
        <taxon>Bacteria</taxon>
        <taxon>Bacillati</taxon>
        <taxon>Bacillota</taxon>
        <taxon>Bacilli</taxon>
        <taxon>Bacillales</taxon>
        <taxon>Paenibacillaceae</taxon>
        <taxon>Aneurinibacillus group</taxon>
        <taxon>Aneurinibacillus</taxon>
    </lineage>
</organism>
<keyword evidence="5 10" id="KW-0808">Transferase</keyword>
<dbReference type="SUPFAM" id="SSF53383">
    <property type="entry name" value="PLP-dependent transferases"/>
    <property type="match status" value="1"/>
</dbReference>
<sequence>MDGFERSLLDSLSAKKEKGLLRTLHPIDWKQEKSVFSSNNYLGLARDERLKKAAIQAIETYGTGSGGARLTTGNFLLHERLEASLASFKQKESAIVFSSGYLANLGVISALMGPGDVIFSDELNHASIIDGCRLSKARIVVYRHADMDDLRNKIRSAQETKKLIVTDGVFSMDGDIAPLPDIVEVAQTHGAWVMVDDAHATGVLGETGAGTAEYFGVSDRIQLLMGTLSKSVGAEGGYVAASRTVVDYLRNHARSFIFQTSLSPGVVASALEGIRIIREEPERRRRLLKNARLLRDGLTKLGFTLVEGITPIVAVMIGEAEKAVRFSARLEEEGVFAPAIRPPTVPQGSSRIRVTLMATHTQSEIHQVLTCFEKVGKAMRII</sequence>
<dbReference type="GO" id="GO:0009102">
    <property type="term" value="P:biotin biosynthetic process"/>
    <property type="evidence" value="ECO:0007669"/>
    <property type="project" value="UniProtKB-UniRule"/>
</dbReference>
<evidence type="ECO:0000256" key="10">
    <source>
        <dbReference type="RuleBase" id="RU003693"/>
    </source>
</evidence>
<evidence type="ECO:0000256" key="5">
    <source>
        <dbReference type="ARBA" id="ARBA00022679"/>
    </source>
</evidence>